<dbReference type="Pfam" id="PF06985">
    <property type="entry name" value="HET"/>
    <property type="match status" value="1"/>
</dbReference>
<feature type="non-terminal residue" evidence="2">
    <location>
        <position position="1"/>
    </location>
</feature>
<dbReference type="OrthoDB" id="3600004at2759"/>
<organism evidence="2 3">
    <name type="scientific">Hyaloscypha bicolor E</name>
    <dbReference type="NCBI Taxonomy" id="1095630"/>
    <lineage>
        <taxon>Eukaryota</taxon>
        <taxon>Fungi</taxon>
        <taxon>Dikarya</taxon>
        <taxon>Ascomycota</taxon>
        <taxon>Pezizomycotina</taxon>
        <taxon>Leotiomycetes</taxon>
        <taxon>Helotiales</taxon>
        <taxon>Hyaloscyphaceae</taxon>
        <taxon>Hyaloscypha</taxon>
        <taxon>Hyaloscypha bicolor</taxon>
    </lineage>
</organism>
<sequence>YEALSYRWGDEKSEVTIMIEGQLITVTPNLSMALADAQPTIKDSPLWVDALCIDQHNILERNHQVQKMATIYRKASRVHAWLGMPDKQNSNKGDSRVETLLSAIQERQYVADWISLAAGTELPYWNRLWIVQEIGLA</sequence>
<dbReference type="InParanoid" id="A0A2J6TDI9"/>
<name>A0A2J6TDI9_9HELO</name>
<feature type="non-terminal residue" evidence="2">
    <location>
        <position position="137"/>
    </location>
</feature>
<dbReference type="PANTHER" id="PTHR24148">
    <property type="entry name" value="ANKYRIN REPEAT DOMAIN-CONTAINING PROTEIN 39 HOMOLOG-RELATED"/>
    <property type="match status" value="1"/>
</dbReference>
<dbReference type="PANTHER" id="PTHR24148:SF73">
    <property type="entry name" value="HET DOMAIN PROTEIN (AFU_ORTHOLOGUE AFUA_8G01020)"/>
    <property type="match status" value="1"/>
</dbReference>
<accession>A0A2J6TDI9</accession>
<proteinExistence type="predicted"/>
<evidence type="ECO:0000259" key="1">
    <source>
        <dbReference type="Pfam" id="PF06985"/>
    </source>
</evidence>
<keyword evidence="3" id="KW-1185">Reference proteome</keyword>
<gene>
    <name evidence="2" type="ORF">K444DRAFT_510762</name>
</gene>
<protein>
    <submittedName>
        <fullName evidence="2">Heterokaryon incompatibility</fullName>
    </submittedName>
</protein>
<dbReference type="AlphaFoldDB" id="A0A2J6TDI9"/>
<evidence type="ECO:0000313" key="3">
    <source>
        <dbReference type="Proteomes" id="UP000235371"/>
    </source>
</evidence>
<dbReference type="InterPro" id="IPR052895">
    <property type="entry name" value="HetReg/Transcr_Mod"/>
</dbReference>
<dbReference type="STRING" id="1095630.A0A2J6TDI9"/>
<reference evidence="2 3" key="1">
    <citation type="submission" date="2016-04" db="EMBL/GenBank/DDBJ databases">
        <title>A degradative enzymes factory behind the ericoid mycorrhizal symbiosis.</title>
        <authorList>
            <consortium name="DOE Joint Genome Institute"/>
            <person name="Martino E."/>
            <person name="Morin E."/>
            <person name="Grelet G."/>
            <person name="Kuo A."/>
            <person name="Kohler A."/>
            <person name="Daghino S."/>
            <person name="Barry K."/>
            <person name="Choi C."/>
            <person name="Cichocki N."/>
            <person name="Clum A."/>
            <person name="Copeland A."/>
            <person name="Hainaut M."/>
            <person name="Haridas S."/>
            <person name="Labutti K."/>
            <person name="Lindquist E."/>
            <person name="Lipzen A."/>
            <person name="Khouja H.-R."/>
            <person name="Murat C."/>
            <person name="Ohm R."/>
            <person name="Olson A."/>
            <person name="Spatafora J."/>
            <person name="Veneault-Fourrey C."/>
            <person name="Henrissat B."/>
            <person name="Grigoriev I."/>
            <person name="Martin F."/>
            <person name="Perotto S."/>
        </authorList>
    </citation>
    <scope>NUCLEOTIDE SEQUENCE [LARGE SCALE GENOMIC DNA]</scope>
    <source>
        <strain evidence="2 3">E</strain>
    </source>
</reference>
<dbReference type="Proteomes" id="UP000235371">
    <property type="component" value="Unassembled WGS sequence"/>
</dbReference>
<dbReference type="EMBL" id="KZ613787">
    <property type="protein sequence ID" value="PMD61059.1"/>
    <property type="molecule type" value="Genomic_DNA"/>
</dbReference>
<feature type="domain" description="Heterokaryon incompatibility" evidence="1">
    <location>
        <begin position="1"/>
        <end position="133"/>
    </location>
</feature>
<dbReference type="InterPro" id="IPR010730">
    <property type="entry name" value="HET"/>
</dbReference>
<dbReference type="GeneID" id="36581528"/>
<dbReference type="RefSeq" id="XP_024737963.1">
    <property type="nucleotide sequence ID" value="XM_024873448.1"/>
</dbReference>
<evidence type="ECO:0000313" key="2">
    <source>
        <dbReference type="EMBL" id="PMD61059.1"/>
    </source>
</evidence>